<organism evidence="2 3">
    <name type="scientific">Aliivibrio fischeri</name>
    <name type="common">Vibrio fischeri</name>
    <dbReference type="NCBI Taxonomy" id="668"/>
    <lineage>
        <taxon>Bacteria</taxon>
        <taxon>Pseudomonadati</taxon>
        <taxon>Pseudomonadota</taxon>
        <taxon>Gammaproteobacteria</taxon>
        <taxon>Vibrionales</taxon>
        <taxon>Vibrionaceae</taxon>
        <taxon>Aliivibrio</taxon>
    </lineage>
</organism>
<feature type="domain" description="DUF4007" evidence="1">
    <location>
        <begin position="8"/>
        <end position="303"/>
    </location>
</feature>
<dbReference type="AlphaFoldDB" id="A0A510UJB0"/>
<proteinExistence type="predicted"/>
<accession>A0A510UJB0</accession>
<sequence>MDKYTARFSGHQTFPLRYGWLYKFYHTSKLTDFDSMTPEDLMVEWGVGKNMVDGIKYWAGRVGIYDQAGDSKVSDEYFQIAQQDEHLENISSLWLIHWLLCRDVSELTTYRIFFNYYNGQTVDKESLLIFIKELFTTKKFESNTKKQSILQLPADNSLTKDISTFFLTYARNKTNKVSEDSFSSPLSELGLLKQFDRQKFLCELELRNTLSDQVFTFALIDYFSMLSLKGSTTTMSFDSFLLNPGSPARIFRMDQVEVENRLERASELTSGLIGWTDTQGLRQIQIKNISVLKNKNAFLAKIYK</sequence>
<comment type="caution">
    <text evidence="2">The sequence shown here is derived from an EMBL/GenBank/DDBJ whole genome shotgun (WGS) entry which is preliminary data.</text>
</comment>
<protein>
    <recommendedName>
        <fullName evidence="1">DUF4007 domain-containing protein</fullName>
    </recommendedName>
</protein>
<name>A0A510UJB0_ALIFS</name>
<evidence type="ECO:0000313" key="2">
    <source>
        <dbReference type="EMBL" id="GEK14728.1"/>
    </source>
</evidence>
<reference evidence="2 3" key="1">
    <citation type="submission" date="2019-07" db="EMBL/GenBank/DDBJ databases">
        <title>Whole genome shotgun sequence of Aliivibrio fischeri NBRC 101058.</title>
        <authorList>
            <person name="Hosoyama A."/>
            <person name="Uohara A."/>
            <person name="Ohji S."/>
            <person name="Ichikawa N."/>
        </authorList>
    </citation>
    <scope>NUCLEOTIDE SEQUENCE [LARGE SCALE GENOMIC DNA]</scope>
    <source>
        <strain evidence="2 3">NBRC 101058</strain>
    </source>
</reference>
<dbReference type="Pfam" id="PF13182">
    <property type="entry name" value="DUF4007"/>
    <property type="match status" value="1"/>
</dbReference>
<evidence type="ECO:0000259" key="1">
    <source>
        <dbReference type="Pfam" id="PF13182"/>
    </source>
</evidence>
<gene>
    <name evidence="2" type="ORF">AFI02nite_27640</name>
</gene>
<dbReference type="RefSeq" id="WP_186809437.1">
    <property type="nucleotide sequence ID" value="NZ_BJTZ01000019.1"/>
</dbReference>
<dbReference type="EMBL" id="BJTZ01000019">
    <property type="protein sequence ID" value="GEK14728.1"/>
    <property type="molecule type" value="Genomic_DNA"/>
</dbReference>
<dbReference type="Proteomes" id="UP000321787">
    <property type="component" value="Unassembled WGS sequence"/>
</dbReference>
<dbReference type="InterPro" id="IPR025248">
    <property type="entry name" value="DUF4007"/>
</dbReference>
<evidence type="ECO:0000313" key="3">
    <source>
        <dbReference type="Proteomes" id="UP000321787"/>
    </source>
</evidence>